<dbReference type="InterPro" id="IPR011464">
    <property type="entry name" value="DUF1570"/>
</dbReference>
<evidence type="ECO:0000259" key="1">
    <source>
        <dbReference type="Pfam" id="PF07607"/>
    </source>
</evidence>
<evidence type="ECO:0000313" key="2">
    <source>
        <dbReference type="EMBL" id="XBH07943.1"/>
    </source>
</evidence>
<protein>
    <submittedName>
        <fullName evidence="2">DUF1570 domain-containing protein</fullName>
    </submittedName>
</protein>
<proteinExistence type="predicted"/>
<gene>
    <name evidence="2" type="ORF">V5E97_18495</name>
</gene>
<sequence>MPKSPNTEGRWEQGIPRRKWMLGALFGTIGLAKAGWCSSPTEPTAAELAPIFARAKKAKLGGFERSESSGNQYVGIGDAPAEFRTEALSICESLAKVYRNYFETKGFEVSSPESRLIVIILKNKKSYKAFVGDEEGADVGAEVGGHYDVESNQLVVFDSLHNDDGLAASARVNTFTLVHEAIHQLTYNTGLLERQADVPVAVSEGFATFGELWQHSNRRSTLGVTNSARLAVFSQPDGQAAWIPVEEILTNDDLFSAPDTAQVAYAESWVLVHYFMRTPSKLPKFRAYLDAIRQRRDPSHRLEDARTHLGDLTRLDKELRQYRNKQVRR</sequence>
<organism evidence="2">
    <name type="scientific">Singulisphaera sp. Ch08</name>
    <dbReference type="NCBI Taxonomy" id="3120278"/>
    <lineage>
        <taxon>Bacteria</taxon>
        <taxon>Pseudomonadati</taxon>
        <taxon>Planctomycetota</taxon>
        <taxon>Planctomycetia</taxon>
        <taxon>Isosphaerales</taxon>
        <taxon>Isosphaeraceae</taxon>
        <taxon>Singulisphaera</taxon>
    </lineage>
</organism>
<dbReference type="RefSeq" id="WP_406700779.1">
    <property type="nucleotide sequence ID" value="NZ_CP155447.1"/>
</dbReference>
<accession>A0AAU7CR51</accession>
<dbReference type="AlphaFoldDB" id="A0AAU7CR51"/>
<dbReference type="EMBL" id="CP155447">
    <property type="protein sequence ID" value="XBH07943.1"/>
    <property type="molecule type" value="Genomic_DNA"/>
</dbReference>
<dbReference type="Pfam" id="PF07607">
    <property type="entry name" value="DUF1570"/>
    <property type="match status" value="1"/>
</dbReference>
<feature type="domain" description="DUF1570" evidence="1">
    <location>
        <begin position="176"/>
        <end position="280"/>
    </location>
</feature>
<reference evidence="2" key="1">
    <citation type="submission" date="2024-05" db="EMBL/GenBank/DDBJ databases">
        <title>Planctomycetes of the genus Singulisphaera possess chitinolytic capabilities.</title>
        <authorList>
            <person name="Ivanova A."/>
        </authorList>
    </citation>
    <scope>NUCLEOTIDE SEQUENCE</scope>
    <source>
        <strain evidence="2">Ch08T</strain>
    </source>
</reference>
<name>A0AAU7CR51_9BACT</name>